<evidence type="ECO:0000313" key="1">
    <source>
        <dbReference type="EMBL" id="KAK8219736.1"/>
    </source>
</evidence>
<evidence type="ECO:0000313" key="2">
    <source>
        <dbReference type="Proteomes" id="UP001320706"/>
    </source>
</evidence>
<accession>A0ACC3SN71</accession>
<dbReference type="EMBL" id="JAMKPW020000003">
    <property type="protein sequence ID" value="KAK8219736.1"/>
    <property type="molecule type" value="Genomic_DNA"/>
</dbReference>
<reference evidence="1" key="1">
    <citation type="submission" date="2024-02" db="EMBL/GenBank/DDBJ databases">
        <title>Metagenome Assembled Genome of Zalaria obscura JY119.</title>
        <authorList>
            <person name="Vighnesh L."/>
            <person name="Jagadeeshwari U."/>
            <person name="Venkata Ramana C."/>
            <person name="Sasikala C."/>
        </authorList>
    </citation>
    <scope>NUCLEOTIDE SEQUENCE</scope>
    <source>
        <strain evidence="1">JY119</strain>
    </source>
</reference>
<name>A0ACC3SN71_9PEZI</name>
<keyword evidence="2" id="KW-1185">Reference proteome</keyword>
<organism evidence="1 2">
    <name type="scientific">Zalaria obscura</name>
    <dbReference type="NCBI Taxonomy" id="2024903"/>
    <lineage>
        <taxon>Eukaryota</taxon>
        <taxon>Fungi</taxon>
        <taxon>Dikarya</taxon>
        <taxon>Ascomycota</taxon>
        <taxon>Pezizomycotina</taxon>
        <taxon>Dothideomycetes</taxon>
        <taxon>Dothideomycetidae</taxon>
        <taxon>Dothideales</taxon>
        <taxon>Zalariaceae</taxon>
        <taxon>Zalaria</taxon>
    </lineage>
</organism>
<proteinExistence type="predicted"/>
<protein>
    <submittedName>
        <fullName evidence="1">Carbohydrate-binding module 1</fullName>
    </submittedName>
</protein>
<dbReference type="Proteomes" id="UP001320706">
    <property type="component" value="Unassembled WGS sequence"/>
</dbReference>
<comment type="caution">
    <text evidence="1">The sequence shown here is derived from an EMBL/GenBank/DDBJ whole genome shotgun (WGS) entry which is preliminary data.</text>
</comment>
<gene>
    <name evidence="1" type="primary">cip2</name>
    <name evidence="1" type="ORF">M8818_000710</name>
</gene>
<sequence>MKFFLSASVLFAGIVATTARKTCGNLPKNIHLFNDTYLPDPFRFLNGQRVKNLKNWQCREAEVSALFQRYELGTKPPRPSHLSASYASNNLTITAGENGNYINWTVSITYPNTTSTTPYPAVIALDALSIPVPDGAAVIIFNNDEIGQQNNQSSRGVGLFYDLYGHDASASSMMAWAWAISRIIDALEMTPAAHINPHKLAVTGCSRDGKGAMVAGAFDDRIALTIAQESGSGGDACWRISDAELRDGLVTQTASEIVTENVWFSVEFDRFANDTDLLPFDHHQLAGLIAPRGLYATDNTDFVWLGLASPYGCMEAGRLIYESLGVKDHLGFSQDGNHSHCTFPPDQEGELAAFFDKFLFDDESADTDVLRKGGNYTFNLRDWVNWSVPRLY</sequence>